<comment type="caution">
    <text evidence="2">The sequence shown here is derived from an EMBL/GenBank/DDBJ whole genome shotgun (WGS) entry which is preliminary data.</text>
</comment>
<protein>
    <submittedName>
        <fullName evidence="2">Uncharacterized protein</fullName>
    </submittedName>
</protein>
<dbReference type="AlphaFoldDB" id="A0A8H4VWX0"/>
<evidence type="ECO:0000313" key="2">
    <source>
        <dbReference type="EMBL" id="KAF4623310.1"/>
    </source>
</evidence>
<keyword evidence="3" id="KW-1185">Reference proteome</keyword>
<dbReference type="EMBL" id="JAACJL010000001">
    <property type="protein sequence ID" value="KAF4623310.1"/>
    <property type="molecule type" value="Genomic_DNA"/>
</dbReference>
<keyword evidence="1" id="KW-0732">Signal</keyword>
<dbReference type="Proteomes" id="UP000521872">
    <property type="component" value="Unassembled WGS sequence"/>
</dbReference>
<feature type="chain" id="PRO_5034916153" evidence="1">
    <location>
        <begin position="22"/>
        <end position="414"/>
    </location>
</feature>
<gene>
    <name evidence="2" type="ORF">D9613_002302</name>
</gene>
<accession>A0A8H4VWX0</accession>
<reference evidence="2 3" key="1">
    <citation type="submission" date="2019-12" db="EMBL/GenBank/DDBJ databases">
        <authorList>
            <person name="Floudas D."/>
            <person name="Bentzer J."/>
            <person name="Ahren D."/>
            <person name="Johansson T."/>
            <person name="Persson P."/>
            <person name="Tunlid A."/>
        </authorList>
    </citation>
    <scope>NUCLEOTIDE SEQUENCE [LARGE SCALE GENOMIC DNA]</scope>
    <source>
        <strain evidence="2 3">CBS 102.39</strain>
    </source>
</reference>
<proteinExistence type="predicted"/>
<evidence type="ECO:0000313" key="3">
    <source>
        <dbReference type="Proteomes" id="UP000521872"/>
    </source>
</evidence>
<name>A0A8H4VWX0_9AGAR</name>
<feature type="signal peptide" evidence="1">
    <location>
        <begin position="1"/>
        <end position="21"/>
    </location>
</feature>
<organism evidence="2 3">
    <name type="scientific">Agrocybe pediades</name>
    <dbReference type="NCBI Taxonomy" id="84607"/>
    <lineage>
        <taxon>Eukaryota</taxon>
        <taxon>Fungi</taxon>
        <taxon>Dikarya</taxon>
        <taxon>Basidiomycota</taxon>
        <taxon>Agaricomycotina</taxon>
        <taxon>Agaricomycetes</taxon>
        <taxon>Agaricomycetidae</taxon>
        <taxon>Agaricales</taxon>
        <taxon>Agaricineae</taxon>
        <taxon>Strophariaceae</taxon>
        <taxon>Agrocybe</taxon>
    </lineage>
</organism>
<sequence>MLELWAHVVQTISVVLTFVLGHDSDFRTPSTCFKVSRDIGYLAACLDTFTVPRGYYNTITYDMAQPIGTQREDWKTSINTLLSVDGNCSLASVPVSLHGLYDIAPFQDFCVLFETSSRCGTYLKGWGFMIVPSRRRAVARDVHISAPHPHFDGGTVEQAASVFYSTRSSSLLVAGRARNAFMSPSSCIKSGSMTGAYYRTDPAHNNEEPFFDASIAIHEWQHRRSGCPSRSCGFLQFHGKGTLTCASDHVFLSTGLGNSSSSQSWYTDNVDRPVKRLQRNLRHSFPSWTVSLPSDSQCPLTATKNVFGRHLNGIGVPHVCSKAATSRLATGEFIHAEQAPISRNPSHYEAWSKAVVDTFEATCSEGMVLDAETKLCIPHVGSDLENDQHAGYTMQGLHPDRSRWYTVLFSFLLM</sequence>
<evidence type="ECO:0000256" key="1">
    <source>
        <dbReference type="SAM" id="SignalP"/>
    </source>
</evidence>